<evidence type="ECO:0000313" key="3">
    <source>
        <dbReference type="EMBL" id="SHE69129.1"/>
    </source>
</evidence>
<dbReference type="RefSeq" id="WP_073270002.1">
    <property type="nucleotide sequence ID" value="NZ_FQTU01000005.1"/>
</dbReference>
<dbReference type="SMART" id="SM00849">
    <property type="entry name" value="Lactamase_B"/>
    <property type="match status" value="1"/>
</dbReference>
<comment type="similarity">
    <text evidence="1">In the N-terminal section; belongs to the zinc metallo-hydrolase group 3 family.</text>
</comment>
<dbReference type="InterPro" id="IPR045761">
    <property type="entry name" value="ODP_dom"/>
</dbReference>
<evidence type="ECO:0000259" key="2">
    <source>
        <dbReference type="PROSITE" id="PS50902"/>
    </source>
</evidence>
<feature type="domain" description="Flavodoxin-like" evidence="2">
    <location>
        <begin position="252"/>
        <end position="392"/>
    </location>
</feature>
<dbReference type="GO" id="GO:0016651">
    <property type="term" value="F:oxidoreductase activity, acting on NAD(P)H"/>
    <property type="evidence" value="ECO:0007669"/>
    <property type="project" value="UniProtKB-ARBA"/>
</dbReference>
<protein>
    <submittedName>
        <fullName evidence="3">Flavorubredoxin</fullName>
    </submittedName>
</protein>
<dbReference type="CDD" id="cd07709">
    <property type="entry name" value="flavodiiron_proteins_MBL-fold"/>
    <property type="match status" value="1"/>
</dbReference>
<dbReference type="InterPro" id="IPR001279">
    <property type="entry name" value="Metallo-B-lactamas"/>
</dbReference>
<dbReference type="EMBL" id="FQTU01000005">
    <property type="protein sequence ID" value="SHE69129.1"/>
    <property type="molecule type" value="Genomic_DNA"/>
</dbReference>
<proteinExistence type="inferred from homology"/>
<dbReference type="InterPro" id="IPR036866">
    <property type="entry name" value="RibonucZ/Hydroxyglut_hydro"/>
</dbReference>
<dbReference type="AlphaFoldDB" id="A0A1M4VJH4"/>
<gene>
    <name evidence="3" type="ORF">SAMN02746064_01016</name>
</gene>
<dbReference type="PROSITE" id="PS50902">
    <property type="entry name" value="FLAVODOXIN_LIKE"/>
    <property type="match status" value="1"/>
</dbReference>
<dbReference type="Pfam" id="PF00258">
    <property type="entry name" value="Flavodoxin_1"/>
    <property type="match status" value="1"/>
</dbReference>
<dbReference type="OrthoDB" id="9807946at2"/>
<dbReference type="Gene3D" id="3.40.50.360">
    <property type="match status" value="1"/>
</dbReference>
<evidence type="ECO:0000313" key="4">
    <source>
        <dbReference type="Proteomes" id="UP000184251"/>
    </source>
</evidence>
<sequence>MSKKITDKVTWVGKIDWELRSFHGDELSTHKGTSYNSYLIRDEKTVLIDTAWEPYDKEFVSNLKKEIDLKDIDYIVINHGEIDHSGSLVALMNEIPDTPIYCTANGVKSLKGHYHKDWNFVPVKTGDTLDIGSSTLAFVEARMLHWPDTMFTYMSGDNILFSTDAFGQHYASEMLFNDLVDQDELYSEAFKYYANILTPFNKLVINKIKEVVAMNLPLDYICTSHGVIWRDNPAQIIEKYIEWANDYKEDQITILYDTMWDGTRRMSEAIAKGLIEGDKDVRVKQFNLSKSDKNDVLSEAFKSKAILVGSPTVNKGITYATAGILEMLKGLGMKNKKAGAFGTYGWSGESVKIIEDWLHEAGFEIPLESVKAMWNPDEAAIEAAENFGKLFAAECLD</sequence>
<evidence type="ECO:0000256" key="1">
    <source>
        <dbReference type="ARBA" id="ARBA00007121"/>
    </source>
</evidence>
<dbReference type="Gene3D" id="3.60.15.10">
    <property type="entry name" value="Ribonuclease Z/Hydroxyacylglutathione hydrolase-like"/>
    <property type="match status" value="1"/>
</dbReference>
<dbReference type="Pfam" id="PF19583">
    <property type="entry name" value="ODP"/>
    <property type="match status" value="1"/>
</dbReference>
<dbReference type="PANTHER" id="PTHR43717:SF1">
    <property type="entry name" value="ANAEROBIC NITRIC OXIDE REDUCTASE FLAVORUBREDOXIN"/>
    <property type="match status" value="1"/>
</dbReference>
<dbReference type="PIRSF" id="PIRSF005243">
    <property type="entry name" value="ROO"/>
    <property type="match status" value="1"/>
</dbReference>
<dbReference type="Proteomes" id="UP000184251">
    <property type="component" value="Unassembled WGS sequence"/>
</dbReference>
<dbReference type="SUPFAM" id="SSF56281">
    <property type="entry name" value="Metallo-hydrolase/oxidoreductase"/>
    <property type="match status" value="1"/>
</dbReference>
<dbReference type="NCBIfam" id="NF008887">
    <property type="entry name" value="PRK11921.1"/>
    <property type="match status" value="1"/>
</dbReference>
<keyword evidence="4" id="KW-1185">Reference proteome</keyword>
<dbReference type="SUPFAM" id="SSF52218">
    <property type="entry name" value="Flavoproteins"/>
    <property type="match status" value="1"/>
</dbReference>
<dbReference type="InterPro" id="IPR016440">
    <property type="entry name" value="Rubredoxin-O_OxRdtase"/>
</dbReference>
<reference evidence="3 4" key="1">
    <citation type="submission" date="2016-11" db="EMBL/GenBank/DDBJ databases">
        <authorList>
            <person name="Jaros S."/>
            <person name="Januszkiewicz K."/>
            <person name="Wedrychowicz H."/>
        </authorList>
    </citation>
    <scope>NUCLEOTIDE SEQUENCE [LARGE SCALE GENOMIC DNA]</scope>
    <source>
        <strain evidence="3 4">DSM 14828</strain>
    </source>
</reference>
<organism evidence="3 4">
    <name type="scientific">Alkalibacter saccharofermentans DSM 14828</name>
    <dbReference type="NCBI Taxonomy" id="1120975"/>
    <lineage>
        <taxon>Bacteria</taxon>
        <taxon>Bacillati</taxon>
        <taxon>Bacillota</taxon>
        <taxon>Clostridia</taxon>
        <taxon>Eubacteriales</taxon>
        <taxon>Eubacteriaceae</taxon>
        <taxon>Alkalibacter</taxon>
    </lineage>
</organism>
<dbReference type="GO" id="GO:0009055">
    <property type="term" value="F:electron transfer activity"/>
    <property type="evidence" value="ECO:0007669"/>
    <property type="project" value="InterPro"/>
</dbReference>
<dbReference type="InterPro" id="IPR008254">
    <property type="entry name" value="Flavodoxin/NO_synth"/>
</dbReference>
<dbReference type="STRING" id="1120975.SAMN02746064_01016"/>
<dbReference type="PANTHER" id="PTHR43717">
    <property type="entry name" value="ANAEROBIC NITRIC OXIDE REDUCTASE FLAVORUBREDOXIN"/>
    <property type="match status" value="1"/>
</dbReference>
<dbReference type="GO" id="GO:0010181">
    <property type="term" value="F:FMN binding"/>
    <property type="evidence" value="ECO:0007669"/>
    <property type="project" value="InterPro"/>
</dbReference>
<dbReference type="GO" id="GO:0046872">
    <property type="term" value="F:metal ion binding"/>
    <property type="evidence" value="ECO:0007669"/>
    <property type="project" value="InterPro"/>
</dbReference>
<name>A0A1M4VJH4_9FIRM</name>
<dbReference type="InterPro" id="IPR029039">
    <property type="entry name" value="Flavoprotein-like_sf"/>
</dbReference>
<accession>A0A1M4VJH4</accession>